<dbReference type="EMBL" id="JBHRZH010000036">
    <property type="protein sequence ID" value="MFC3765103.1"/>
    <property type="molecule type" value="Genomic_DNA"/>
</dbReference>
<proteinExistence type="predicted"/>
<keyword evidence="1" id="KW-1133">Transmembrane helix</keyword>
<feature type="transmembrane region" description="Helical" evidence="1">
    <location>
        <begin position="143"/>
        <end position="164"/>
    </location>
</feature>
<reference evidence="3" key="1">
    <citation type="journal article" date="2019" name="Int. J. Syst. Evol. Microbiol.">
        <title>The Global Catalogue of Microorganisms (GCM) 10K type strain sequencing project: providing services to taxonomists for standard genome sequencing and annotation.</title>
        <authorList>
            <consortium name="The Broad Institute Genomics Platform"/>
            <consortium name="The Broad Institute Genome Sequencing Center for Infectious Disease"/>
            <person name="Wu L."/>
            <person name="Ma J."/>
        </authorList>
    </citation>
    <scope>NUCLEOTIDE SEQUENCE [LARGE SCALE GENOMIC DNA]</scope>
    <source>
        <strain evidence="3">CGMCC 4.7241</strain>
    </source>
</reference>
<keyword evidence="1" id="KW-0812">Transmembrane</keyword>
<name>A0ABV7YIY0_9ACTN</name>
<dbReference type="Proteomes" id="UP001595699">
    <property type="component" value="Unassembled WGS sequence"/>
</dbReference>
<accession>A0ABV7YIY0</accession>
<comment type="caution">
    <text evidence="2">The sequence shown here is derived from an EMBL/GenBank/DDBJ whole genome shotgun (WGS) entry which is preliminary data.</text>
</comment>
<evidence type="ECO:0000313" key="3">
    <source>
        <dbReference type="Proteomes" id="UP001595699"/>
    </source>
</evidence>
<organism evidence="2 3">
    <name type="scientific">Tenggerimyces flavus</name>
    <dbReference type="NCBI Taxonomy" id="1708749"/>
    <lineage>
        <taxon>Bacteria</taxon>
        <taxon>Bacillati</taxon>
        <taxon>Actinomycetota</taxon>
        <taxon>Actinomycetes</taxon>
        <taxon>Propionibacteriales</taxon>
        <taxon>Nocardioidaceae</taxon>
        <taxon>Tenggerimyces</taxon>
    </lineage>
</organism>
<feature type="transmembrane region" description="Helical" evidence="1">
    <location>
        <begin position="24"/>
        <end position="46"/>
    </location>
</feature>
<protein>
    <submittedName>
        <fullName evidence="2">Uncharacterized protein</fullName>
    </submittedName>
</protein>
<feature type="transmembrane region" description="Helical" evidence="1">
    <location>
        <begin position="58"/>
        <end position="82"/>
    </location>
</feature>
<dbReference type="RefSeq" id="WP_205119181.1">
    <property type="nucleotide sequence ID" value="NZ_JAFBCM010000001.1"/>
</dbReference>
<evidence type="ECO:0000313" key="2">
    <source>
        <dbReference type="EMBL" id="MFC3765103.1"/>
    </source>
</evidence>
<keyword evidence="3" id="KW-1185">Reference proteome</keyword>
<keyword evidence="1" id="KW-0472">Membrane</keyword>
<evidence type="ECO:0000256" key="1">
    <source>
        <dbReference type="SAM" id="Phobius"/>
    </source>
</evidence>
<sequence>MVAGVIAAVFLAGATTFIGLLAGPVGLVLGALVGLPLGAAFGWAIGSTRAYDLRTPRGLLAYVVDFTWSLPNTIAGAMFLAINLARGNKVEPTYTEGKRCVHLGKGTFPGYLTTIGPVIAGVSENVHAHEHGHILQARIFGPLYLPAVAANWVIATVLPFWLLYHDHARYPIKNVRAYFLDGVYPHNWNEAWCYRRYGPQR</sequence>
<gene>
    <name evidence="2" type="ORF">ACFOUW_30000</name>
</gene>